<dbReference type="GeneID" id="31796242"/>
<reference evidence="1 2" key="1">
    <citation type="submission" date="2007-11" db="EMBL/GenBank/DDBJ databases">
        <title>Draft genome sequence of Bacteroides stercoris(ATCC 43183).</title>
        <authorList>
            <person name="Sudarsanam P."/>
            <person name="Ley R."/>
            <person name="Guruge J."/>
            <person name="Turnbaugh P.J."/>
            <person name="Mahowald M."/>
            <person name="Liep D."/>
            <person name="Gordon J."/>
        </authorList>
    </citation>
    <scope>NUCLEOTIDE SEQUENCE [LARGE SCALE GENOMIC DNA]</scope>
    <source>
        <strain evidence="1 2">ATCC 43183</strain>
    </source>
</reference>
<reference evidence="1 2" key="2">
    <citation type="submission" date="2007-11" db="EMBL/GenBank/DDBJ databases">
        <authorList>
            <person name="Fulton L."/>
            <person name="Clifton S."/>
            <person name="Fulton B."/>
            <person name="Xu J."/>
            <person name="Minx P."/>
            <person name="Pepin K.H."/>
            <person name="Johnson M."/>
            <person name="Thiruvilangam P."/>
            <person name="Bhonagiri V."/>
            <person name="Nash W.E."/>
            <person name="Mardis E.R."/>
            <person name="Wilson R.K."/>
        </authorList>
    </citation>
    <scope>NUCLEOTIDE SEQUENCE [LARGE SCALE GENOMIC DNA]</scope>
    <source>
        <strain evidence="1 2">ATCC 43183</strain>
    </source>
</reference>
<dbReference type="eggNOG" id="COG0457">
    <property type="taxonomic scope" value="Bacteria"/>
</dbReference>
<protein>
    <recommendedName>
        <fullName evidence="3">Tetratricopeptide repeat protein</fullName>
    </recommendedName>
</protein>
<dbReference type="EMBL" id="ABFZ02000015">
    <property type="protein sequence ID" value="EDS16622.1"/>
    <property type="molecule type" value="Genomic_DNA"/>
</dbReference>
<dbReference type="SUPFAM" id="SSF48452">
    <property type="entry name" value="TPR-like"/>
    <property type="match status" value="1"/>
</dbReference>
<evidence type="ECO:0000313" key="2">
    <source>
        <dbReference type="Proteomes" id="UP000004713"/>
    </source>
</evidence>
<accession>B0NLV3</accession>
<organism evidence="1 2">
    <name type="scientific">Bacteroides stercoris ATCC 43183</name>
    <dbReference type="NCBI Taxonomy" id="449673"/>
    <lineage>
        <taxon>Bacteria</taxon>
        <taxon>Pseudomonadati</taxon>
        <taxon>Bacteroidota</taxon>
        <taxon>Bacteroidia</taxon>
        <taxon>Bacteroidales</taxon>
        <taxon>Bacteroidaceae</taxon>
        <taxon>Bacteroides</taxon>
    </lineage>
</organism>
<dbReference type="AlphaFoldDB" id="B0NLV3"/>
<sequence>MEQEIKTSVTVHDFVAYYRELRPQKFSDSKIVYEIPLTRELFDKQLEILSTKKMQSEFENFIVKCAERLITPNIKPQTGPDGGGDGKVDAETYEVSSDISDKWYVANGGASGKEKWAFAISCKKQWKPKVTGDIEKIANTNREYTRALFFSNQFIKSSTRADVEKDLSEKYGVEVSIFDALWCTNAVFNHGCIDVALTCLNFSEEYRKKQEIVGELDKKRQERLDEIEKGILRTIDGVDTGYIDELQETCILSRGLERPRTETEGRFNRALRECEHHGTTQQQFNIIYDHAWTSFFWFEDIDAMYLDFMKLKEFISDNCTVIRIEKLTNILTNLINADRAGLIESDKVQLETTYIKELCNALEQQSDKPSCFLYVRIYIAEQRLISHLLSKESIDEDIDILKPLLLEAPYHIEISFEAQYQIITNLNKVIDDNSKYEDLVDELTLVLRKSHSEQAAARIEMDRALALMDKGKLKQAIRHFSFCIRPFEREECIEELIKISGMMGIALYDIGLPYSAEAYLVKATSMLLKTFYISGDVPHLLLTVLQKLCEIELMLGRLVMYLNWHELMMVVSQNGQFAEDTHYNETNILHDGAWACRFAASNLKDLVIGSLPAILERANMFQSSEYLKFILGYADELDENVRNIFAKDGWQDKMLNQPVFKQFLSDLNISTHGQARLQTTANNCTLHINYENNCQNQIVAEIFLGAIESMLATMEIFEVLTITPEVYIEITPTEGKSELRQLTKSNEYQLCINIKYSDKDLWECISMFIASFFSRNSMSKEDLEYLLQSKQDGEKLMDRVSNLLHVKQSIFNVLGNTFKNKIEDWQKESDKVYPLNRDSFEHKPKNYRNEKQQNISFHSTNTDMNIWEGAGWNGCGFVFDQQGTMPPIFGLSFENLDSGKQIITEWGVKLAQGERSIIIYLIRGIDKQHPAWYRVCVAPDVKIDDLKEGHYFASMCRKHTMTPNNNWNIDTFEQLFKRFGGCWLSAFQLDSNKNIVMPENFNDAFKFTNVEFRNAWEIGLNDTAIVAMEPDDEPFIPVGKRNIAPVVEVMATIRDFKKGQI</sequence>
<gene>
    <name evidence="1" type="ORF">BACSTE_00434</name>
</gene>
<name>B0NLV3_BACSE</name>
<dbReference type="Proteomes" id="UP000004713">
    <property type="component" value="Unassembled WGS sequence"/>
</dbReference>
<dbReference type="HOGENOM" id="CLU_012613_0_0_10"/>
<dbReference type="InterPro" id="IPR011990">
    <property type="entry name" value="TPR-like_helical_dom_sf"/>
</dbReference>
<comment type="caution">
    <text evidence="1">The sequence shown here is derived from an EMBL/GenBank/DDBJ whole genome shotgun (WGS) entry which is preliminary data.</text>
</comment>
<proteinExistence type="predicted"/>
<evidence type="ECO:0008006" key="3">
    <source>
        <dbReference type="Google" id="ProtNLM"/>
    </source>
</evidence>
<dbReference type="RefSeq" id="WP_005652933.1">
    <property type="nucleotide sequence ID" value="NZ_CP102262.1"/>
</dbReference>
<evidence type="ECO:0000313" key="1">
    <source>
        <dbReference type="EMBL" id="EDS16622.1"/>
    </source>
</evidence>